<evidence type="ECO:0000256" key="19">
    <source>
        <dbReference type="ARBA" id="ARBA00033667"/>
    </source>
</evidence>
<evidence type="ECO:0000256" key="15">
    <source>
        <dbReference type="ARBA" id="ARBA00023065"/>
    </source>
</evidence>
<dbReference type="GO" id="GO:0007154">
    <property type="term" value="P:cell communication"/>
    <property type="evidence" value="ECO:0007669"/>
    <property type="project" value="InterPro"/>
</dbReference>
<evidence type="ECO:0000256" key="12">
    <source>
        <dbReference type="ARBA" id="ARBA00022860"/>
    </source>
</evidence>
<dbReference type="PRINTS" id="PR01259">
    <property type="entry name" value="NACAEXCHNGR"/>
</dbReference>
<keyword evidence="4" id="KW-0050">Antiport</keyword>
<organism evidence="22 23">
    <name type="scientific">Lymnaea stagnalis</name>
    <name type="common">Great pond snail</name>
    <name type="synonym">Helix stagnalis</name>
    <dbReference type="NCBI Taxonomy" id="6523"/>
    <lineage>
        <taxon>Eukaryota</taxon>
        <taxon>Metazoa</taxon>
        <taxon>Spiralia</taxon>
        <taxon>Lophotrochozoa</taxon>
        <taxon>Mollusca</taxon>
        <taxon>Gastropoda</taxon>
        <taxon>Heterobranchia</taxon>
        <taxon>Euthyneura</taxon>
        <taxon>Panpulmonata</taxon>
        <taxon>Hygrophila</taxon>
        <taxon>Lymnaeoidea</taxon>
        <taxon>Lymnaeidae</taxon>
        <taxon>Lymnaea</taxon>
    </lineage>
</organism>
<evidence type="ECO:0000259" key="21">
    <source>
        <dbReference type="SMART" id="SM00237"/>
    </source>
</evidence>
<feature type="transmembrane region" description="Helical" evidence="20">
    <location>
        <begin position="830"/>
        <end position="849"/>
    </location>
</feature>
<name>A0AAV2H8S0_LYMST</name>
<keyword evidence="10" id="KW-0677">Repeat</keyword>
<evidence type="ECO:0000256" key="11">
    <source>
        <dbReference type="ARBA" id="ARBA00022837"/>
    </source>
</evidence>
<evidence type="ECO:0000256" key="8">
    <source>
        <dbReference type="ARBA" id="ARBA00022723"/>
    </source>
</evidence>
<keyword evidence="23" id="KW-1185">Reference proteome</keyword>
<evidence type="ECO:0000256" key="10">
    <source>
        <dbReference type="ARBA" id="ARBA00022737"/>
    </source>
</evidence>
<evidence type="ECO:0000256" key="4">
    <source>
        <dbReference type="ARBA" id="ARBA00022449"/>
    </source>
</evidence>
<feature type="transmembrane region" description="Helical" evidence="20">
    <location>
        <begin position="685"/>
        <end position="715"/>
    </location>
</feature>
<feature type="transmembrane region" description="Helical" evidence="20">
    <location>
        <begin position="136"/>
        <end position="157"/>
    </location>
</feature>
<keyword evidence="8" id="KW-0479">Metal-binding</keyword>
<dbReference type="SUPFAM" id="SSF141072">
    <property type="entry name" value="CalX-like"/>
    <property type="match status" value="2"/>
</dbReference>
<evidence type="ECO:0000256" key="5">
    <source>
        <dbReference type="ARBA" id="ARBA00022475"/>
    </source>
</evidence>
<keyword evidence="15" id="KW-0406">Ion transport</keyword>
<dbReference type="GO" id="GO:0098794">
    <property type="term" value="C:postsynapse"/>
    <property type="evidence" value="ECO:0007669"/>
    <property type="project" value="TreeGrafter"/>
</dbReference>
<keyword evidence="11" id="KW-0106">Calcium</keyword>
<feature type="transmembrane region" description="Helical" evidence="20">
    <location>
        <begin position="198"/>
        <end position="218"/>
    </location>
</feature>
<feature type="domain" description="Calx-beta" evidence="21">
    <location>
        <begin position="465"/>
        <end position="564"/>
    </location>
</feature>
<evidence type="ECO:0000256" key="1">
    <source>
        <dbReference type="ARBA" id="ARBA00004651"/>
    </source>
</evidence>
<dbReference type="InterPro" id="IPR038081">
    <property type="entry name" value="CalX-like_sf"/>
</dbReference>
<dbReference type="InterPro" id="IPR044880">
    <property type="entry name" value="NCX_ion-bd_dom_sf"/>
</dbReference>
<reference evidence="22 23" key="1">
    <citation type="submission" date="2024-04" db="EMBL/GenBank/DDBJ databases">
        <authorList>
            <consortium name="Genoscope - CEA"/>
            <person name="William W."/>
        </authorList>
    </citation>
    <scope>NUCLEOTIDE SEQUENCE [LARGE SCALE GENOMIC DNA]</scope>
</reference>
<feature type="transmembrane region" description="Helical" evidence="20">
    <location>
        <begin position="791"/>
        <end position="810"/>
    </location>
</feature>
<evidence type="ECO:0000256" key="2">
    <source>
        <dbReference type="ARBA" id="ARBA00007489"/>
    </source>
</evidence>
<dbReference type="Gene3D" id="1.20.1420.30">
    <property type="entry name" value="NCX, central ion-binding region"/>
    <property type="match status" value="2"/>
</dbReference>
<evidence type="ECO:0000256" key="7">
    <source>
        <dbReference type="ARBA" id="ARBA00022692"/>
    </source>
</evidence>
<dbReference type="GO" id="GO:0042383">
    <property type="term" value="C:sarcolemma"/>
    <property type="evidence" value="ECO:0007669"/>
    <property type="project" value="TreeGrafter"/>
</dbReference>
<evidence type="ECO:0000256" key="18">
    <source>
        <dbReference type="ARBA" id="ARBA00023201"/>
    </source>
</evidence>
<dbReference type="Gene3D" id="2.60.40.2030">
    <property type="match status" value="2"/>
</dbReference>
<evidence type="ECO:0000313" key="23">
    <source>
        <dbReference type="Proteomes" id="UP001497497"/>
    </source>
</evidence>
<dbReference type="InterPro" id="IPR004837">
    <property type="entry name" value="NaCa_Exmemb"/>
</dbReference>
<dbReference type="GO" id="GO:0030424">
    <property type="term" value="C:axon"/>
    <property type="evidence" value="ECO:0007669"/>
    <property type="project" value="TreeGrafter"/>
</dbReference>
<feature type="transmembrane region" description="Helical" evidence="20">
    <location>
        <begin position="169"/>
        <end position="192"/>
    </location>
</feature>
<dbReference type="Proteomes" id="UP001497497">
    <property type="component" value="Unassembled WGS sequence"/>
</dbReference>
<dbReference type="EMBL" id="CAXITT010000044">
    <property type="protein sequence ID" value="CAL1529199.1"/>
    <property type="molecule type" value="Genomic_DNA"/>
</dbReference>
<keyword evidence="9" id="KW-0732">Signal</keyword>
<evidence type="ECO:0000256" key="9">
    <source>
        <dbReference type="ARBA" id="ARBA00022729"/>
    </source>
</evidence>
<dbReference type="GO" id="GO:0046872">
    <property type="term" value="F:metal ion binding"/>
    <property type="evidence" value="ECO:0007669"/>
    <property type="project" value="UniProtKB-KW"/>
</dbReference>
<keyword evidence="18" id="KW-0739">Sodium transport</keyword>
<dbReference type="AlphaFoldDB" id="A0AAV2H8S0"/>
<keyword evidence="17" id="KW-0325">Glycoprotein</keyword>
<dbReference type="NCBIfam" id="TIGR00845">
    <property type="entry name" value="caca"/>
    <property type="match status" value="1"/>
</dbReference>
<sequence length="861" mass="94981">MSANISDSDGLPQYDVYNYTCSQGYLLLPVINEFTWANNVRAFLYLLGLLWCFLGVAYVADIFMASIERITSKTKTVRISDPESENGFKELELKVWNDTVANLSLMALGTSAPEILLSVIEIVGNNMESGALGPGTIVGSAAFNLLFISAICIYTIPDGEIRRIASVKVFGVTAFTCVFAYVWMAIVLLAISPNVVEIWEAVITFVSFPLLIIIAYSADKNFFIQKIRGKRQRTHDVVGIPMDAENSQNKTDGEIAKLHSLNDKDISDEMTRLARELGREEDLPPEEAANIISRHIAAETPHNHGWYRMNAIRDMTGGKKLVPQIMDTFQDVYNRIQKPEDERPETDKFSVKIDHSEGGKHAVVQFTAASVAVMENEGKVRLGIKRTGLMNIPVKVRVETINGTAMAGEDYKAFDGIIEFKKNEALREVYIEIVDDFEWEPDEFFFVKLKLDPDSNCVLGPSSICEVTIINDDEPGIIAFSKPSYVVKETGLKALIPVVRLNGADGHVSVKWQTKDITAVEGKDYSGREGELVFDNQETTKNLNITLFESNKEERDESFQIELTETTGGATLGKISKTVVTIVNDEGKSDFEILFKVYYKFSFYPHQCHTEFNGLVSRILNMTKANLEALELHKTTYIQQFVEAMNVNGGNVAQATFVDYILHFCSFFWKVLFAFIPPAQYVGGWPAFCISLSVIGFLTAIIGDLASIFGCLIGLEDSITAITLVAMGTSMPDTFASKTAAIMEKTADSSVGNVNGSNSVNVFLGLGLPWLIASIYHGIKGDPFVVYAGDLGFSVIIYSITAVIAIITLVARRLTPSIGGELGGPKVSKILCSIFFLILWALYVILSALQTKGYIKVNIGA</sequence>
<evidence type="ECO:0000256" key="6">
    <source>
        <dbReference type="ARBA" id="ARBA00022568"/>
    </source>
</evidence>
<keyword evidence="12" id="KW-0112">Calmodulin-binding</keyword>
<feature type="transmembrane region" description="Helical" evidence="20">
    <location>
        <begin position="660"/>
        <end position="679"/>
    </location>
</feature>
<dbReference type="InterPro" id="IPR003644">
    <property type="entry name" value="Calx_beta"/>
</dbReference>
<feature type="domain" description="Calx-beta" evidence="21">
    <location>
        <begin position="351"/>
        <end position="450"/>
    </location>
</feature>
<comment type="similarity">
    <text evidence="2">Belongs to the Ca(2+):cation antiporter (CaCA) (TC 2.A.19) family. SLC8 subfamily.</text>
</comment>
<feature type="transmembrane region" description="Helical" evidence="20">
    <location>
        <begin position="760"/>
        <end position="779"/>
    </location>
</feature>
<keyword evidence="5" id="KW-1003">Cell membrane</keyword>
<dbReference type="Pfam" id="PF01699">
    <property type="entry name" value="Na_Ca_ex"/>
    <property type="match status" value="2"/>
</dbReference>
<accession>A0AAV2H8S0</accession>
<protein>
    <recommendedName>
        <fullName evidence="21">Calx-beta domain-containing protein</fullName>
    </recommendedName>
</protein>
<keyword evidence="3" id="KW-0813">Transport</keyword>
<dbReference type="GO" id="GO:0005516">
    <property type="term" value="F:calmodulin binding"/>
    <property type="evidence" value="ECO:0007669"/>
    <property type="project" value="UniProtKB-KW"/>
</dbReference>
<dbReference type="GO" id="GO:0098703">
    <property type="term" value="P:calcium ion import across plasma membrane"/>
    <property type="evidence" value="ECO:0007669"/>
    <property type="project" value="TreeGrafter"/>
</dbReference>
<gene>
    <name evidence="22" type="ORF">GSLYS_00003354001</name>
</gene>
<evidence type="ECO:0000256" key="13">
    <source>
        <dbReference type="ARBA" id="ARBA00022989"/>
    </source>
</evidence>
<dbReference type="PANTHER" id="PTHR11878:SF76">
    <property type="entry name" value="CALX-BETA DOMAIN-CONTAINING PROTEIN"/>
    <property type="match status" value="1"/>
</dbReference>
<dbReference type="Pfam" id="PF03160">
    <property type="entry name" value="Calx-beta"/>
    <property type="match status" value="1"/>
</dbReference>
<dbReference type="PANTHER" id="PTHR11878">
    <property type="entry name" value="SODIUM/CALCIUM EXCHANGER"/>
    <property type="match status" value="1"/>
</dbReference>
<evidence type="ECO:0000256" key="17">
    <source>
        <dbReference type="ARBA" id="ARBA00023180"/>
    </source>
</evidence>
<comment type="catalytic activity">
    <reaction evidence="19">
        <text>Ca(2+)(in) + 3 Na(+)(out) = Ca(2+)(out) + 3 Na(+)(in)</text>
        <dbReference type="Rhea" id="RHEA:69955"/>
        <dbReference type="ChEBI" id="CHEBI:29101"/>
        <dbReference type="ChEBI" id="CHEBI:29108"/>
    </reaction>
</comment>
<evidence type="ECO:0000256" key="16">
    <source>
        <dbReference type="ARBA" id="ARBA00023136"/>
    </source>
</evidence>
<feature type="transmembrane region" description="Helical" evidence="20">
    <location>
        <begin position="42"/>
        <end position="65"/>
    </location>
</feature>
<dbReference type="SMART" id="SM00237">
    <property type="entry name" value="Calx_beta"/>
    <property type="match status" value="2"/>
</dbReference>
<keyword evidence="7 20" id="KW-0812">Transmembrane</keyword>
<keyword evidence="14" id="KW-0915">Sodium</keyword>
<dbReference type="GO" id="GO:0005432">
    <property type="term" value="F:calcium:sodium antiporter activity"/>
    <property type="evidence" value="ECO:0007669"/>
    <property type="project" value="InterPro"/>
</dbReference>
<proteinExistence type="inferred from homology"/>
<evidence type="ECO:0000313" key="22">
    <source>
        <dbReference type="EMBL" id="CAL1529199.1"/>
    </source>
</evidence>
<evidence type="ECO:0000256" key="3">
    <source>
        <dbReference type="ARBA" id="ARBA00022448"/>
    </source>
</evidence>
<evidence type="ECO:0000256" key="14">
    <source>
        <dbReference type="ARBA" id="ARBA00023053"/>
    </source>
</evidence>
<evidence type="ECO:0000256" key="20">
    <source>
        <dbReference type="SAM" id="Phobius"/>
    </source>
</evidence>
<comment type="caution">
    <text evidence="22">The sequence shown here is derived from an EMBL/GenBank/DDBJ whole genome shotgun (WGS) entry which is preliminary data.</text>
</comment>
<keyword evidence="6" id="KW-0109">Calcium transport</keyword>
<comment type="subcellular location">
    <subcellularLocation>
        <location evidence="1">Cell membrane</location>
        <topology evidence="1">Multi-pass membrane protein</topology>
    </subcellularLocation>
</comment>
<dbReference type="InterPro" id="IPR004836">
    <property type="entry name" value="Na_Ca_Ex"/>
</dbReference>
<keyword evidence="16 20" id="KW-0472">Membrane</keyword>
<keyword evidence="13 20" id="KW-1133">Transmembrane helix</keyword>
<dbReference type="InterPro" id="IPR051171">
    <property type="entry name" value="CaCA"/>
</dbReference>